<dbReference type="InterPro" id="IPR003661">
    <property type="entry name" value="HisK_dim/P_dom"/>
</dbReference>
<keyword evidence="10" id="KW-1133">Transmembrane helix</keyword>
<comment type="catalytic activity">
    <reaction evidence="1">
        <text>ATP + protein L-histidine = ADP + protein N-phospho-L-histidine.</text>
        <dbReference type="EC" id="2.7.13.3"/>
    </reaction>
</comment>
<evidence type="ECO:0000256" key="1">
    <source>
        <dbReference type="ARBA" id="ARBA00000085"/>
    </source>
</evidence>
<feature type="transmembrane region" description="Helical" evidence="10">
    <location>
        <begin position="12"/>
        <end position="35"/>
    </location>
</feature>
<keyword evidence="6" id="KW-0547">Nucleotide-binding</keyword>
<comment type="subcellular location">
    <subcellularLocation>
        <location evidence="2">Cell membrane</location>
        <topology evidence="2">Multi-pass membrane protein</topology>
    </subcellularLocation>
</comment>
<dbReference type="PANTHER" id="PTHR44936:SF10">
    <property type="entry name" value="SENSOR PROTEIN RSTB"/>
    <property type="match status" value="1"/>
</dbReference>
<evidence type="ECO:0000256" key="7">
    <source>
        <dbReference type="ARBA" id="ARBA00022777"/>
    </source>
</evidence>
<dbReference type="InterPro" id="IPR036097">
    <property type="entry name" value="HisK_dim/P_sf"/>
</dbReference>
<dbReference type="CDD" id="cd00082">
    <property type="entry name" value="HisKA"/>
    <property type="match status" value="1"/>
</dbReference>
<dbReference type="SMART" id="SM00387">
    <property type="entry name" value="HATPase_c"/>
    <property type="match status" value="1"/>
</dbReference>
<keyword evidence="10" id="KW-0812">Transmembrane</keyword>
<feature type="transmembrane region" description="Helical" evidence="10">
    <location>
        <begin position="41"/>
        <end position="61"/>
    </location>
</feature>
<keyword evidence="7 12" id="KW-0418">Kinase</keyword>
<evidence type="ECO:0000256" key="4">
    <source>
        <dbReference type="ARBA" id="ARBA00022475"/>
    </source>
</evidence>
<evidence type="ECO:0000256" key="2">
    <source>
        <dbReference type="ARBA" id="ARBA00004651"/>
    </source>
</evidence>
<dbReference type="Gene3D" id="1.10.287.130">
    <property type="match status" value="1"/>
</dbReference>
<evidence type="ECO:0000313" key="12">
    <source>
        <dbReference type="EMBL" id="EGJ36232.1"/>
    </source>
</evidence>
<dbReference type="EC" id="2.7.13.3" evidence="3"/>
<dbReference type="Proteomes" id="UP000006459">
    <property type="component" value="Unassembled WGS sequence"/>
</dbReference>
<evidence type="ECO:0000313" key="13">
    <source>
        <dbReference type="Proteomes" id="UP000006459"/>
    </source>
</evidence>
<name>F3V029_STRSA</name>
<dbReference type="InterPro" id="IPR005467">
    <property type="entry name" value="His_kinase_dom"/>
</dbReference>
<dbReference type="Gene3D" id="3.30.565.10">
    <property type="entry name" value="Histidine kinase-like ATPase, C-terminal domain"/>
    <property type="match status" value="1"/>
</dbReference>
<dbReference type="SUPFAM" id="SSF55874">
    <property type="entry name" value="ATPase domain of HSP90 chaperone/DNA topoisomerase II/histidine kinase"/>
    <property type="match status" value="1"/>
</dbReference>
<dbReference type="EMBL" id="AFFO01000016">
    <property type="protein sequence ID" value="EGJ36232.1"/>
    <property type="molecule type" value="Genomic_DNA"/>
</dbReference>
<dbReference type="InterPro" id="IPR036890">
    <property type="entry name" value="HATPase_C_sf"/>
</dbReference>
<dbReference type="PANTHER" id="PTHR44936">
    <property type="entry name" value="SENSOR PROTEIN CREC"/>
    <property type="match status" value="1"/>
</dbReference>
<dbReference type="GO" id="GO:0005886">
    <property type="term" value="C:plasma membrane"/>
    <property type="evidence" value="ECO:0007669"/>
    <property type="project" value="UniProtKB-SubCell"/>
</dbReference>
<dbReference type="SUPFAM" id="SSF47384">
    <property type="entry name" value="Homodimeric domain of signal transducing histidine kinase"/>
    <property type="match status" value="1"/>
</dbReference>
<evidence type="ECO:0000256" key="5">
    <source>
        <dbReference type="ARBA" id="ARBA00022679"/>
    </source>
</evidence>
<dbReference type="eggNOG" id="COG0642">
    <property type="taxonomic scope" value="Bacteria"/>
</dbReference>
<dbReference type="HOGENOM" id="CLU_000445_89_34_9"/>
<organism evidence="12 13">
    <name type="scientific">Streptococcus sanguinis SK49</name>
    <dbReference type="NCBI Taxonomy" id="888808"/>
    <lineage>
        <taxon>Bacteria</taxon>
        <taxon>Bacillati</taxon>
        <taxon>Bacillota</taxon>
        <taxon>Bacilli</taxon>
        <taxon>Lactobacillales</taxon>
        <taxon>Streptococcaceae</taxon>
        <taxon>Streptococcus</taxon>
    </lineage>
</organism>
<evidence type="ECO:0000256" key="10">
    <source>
        <dbReference type="SAM" id="Phobius"/>
    </source>
</evidence>
<keyword evidence="5 12" id="KW-0808">Transferase</keyword>
<proteinExistence type="predicted"/>
<keyword evidence="4" id="KW-1003">Cell membrane</keyword>
<protein>
    <recommendedName>
        <fullName evidence="3">histidine kinase</fullName>
        <ecNumber evidence="3">2.7.13.3</ecNumber>
    </recommendedName>
</protein>
<dbReference type="InterPro" id="IPR050980">
    <property type="entry name" value="2C_sensor_his_kinase"/>
</dbReference>
<dbReference type="SMART" id="SM00388">
    <property type="entry name" value="HisKA"/>
    <property type="match status" value="1"/>
</dbReference>
<sequence length="362" mass="41556">MAIRTRNFKSLVWTTSLKIVFFHVLIFALIGYEFSQGGKQVLFTLFFWAGSLLLITFYHILKLLRKIDREIKMLTSEKLLEENQSKLFRIEEMLEVYGDLRSSHQENARLLEKEQQHNQELILQLSATSHDLKTPLTVIKGNAELLELAQLGQPQADYASEILQASHKMEEYCGSLIDYAKTFQIDSNQFSQLSLGDFLAYLQDDWALFSKQESHRFSLQEDCNPSLSLSIHLDYLKRALLNILLNALEHANQDQKEVKLTVSLQQDQLVFAIWNNGPAFSEEMLLGADQLFYKSDQSRNSANPHHGIGLAFSKQVALLHGGHLTLLNPDQGGACVELTVAFKRQITKEINQDDKREWDRNR</sequence>
<evidence type="ECO:0000256" key="3">
    <source>
        <dbReference type="ARBA" id="ARBA00012438"/>
    </source>
</evidence>
<accession>F3V029</accession>
<dbReference type="GO" id="GO:0000155">
    <property type="term" value="F:phosphorelay sensor kinase activity"/>
    <property type="evidence" value="ECO:0007669"/>
    <property type="project" value="InterPro"/>
</dbReference>
<dbReference type="InterPro" id="IPR003594">
    <property type="entry name" value="HATPase_dom"/>
</dbReference>
<evidence type="ECO:0000256" key="8">
    <source>
        <dbReference type="ARBA" id="ARBA00022840"/>
    </source>
</evidence>
<keyword evidence="10" id="KW-0472">Membrane</keyword>
<dbReference type="PROSITE" id="PS50109">
    <property type="entry name" value="HIS_KIN"/>
    <property type="match status" value="1"/>
</dbReference>
<dbReference type="GO" id="GO:0005524">
    <property type="term" value="F:ATP binding"/>
    <property type="evidence" value="ECO:0007669"/>
    <property type="project" value="UniProtKB-KW"/>
</dbReference>
<keyword evidence="9" id="KW-0902">Two-component regulatory system</keyword>
<dbReference type="Pfam" id="PF00512">
    <property type="entry name" value="HisKA"/>
    <property type="match status" value="1"/>
</dbReference>
<keyword evidence="8" id="KW-0067">ATP-binding</keyword>
<gene>
    <name evidence="12" type="ORF">HMPREF9380_2119</name>
</gene>
<dbReference type="PATRIC" id="fig|888808.3.peg.2078"/>
<dbReference type="AlphaFoldDB" id="F3V029"/>
<feature type="domain" description="Histidine kinase" evidence="11">
    <location>
        <begin position="127"/>
        <end position="344"/>
    </location>
</feature>
<reference evidence="12 13" key="1">
    <citation type="submission" date="2011-03" db="EMBL/GenBank/DDBJ databases">
        <authorList>
            <person name="Muzny D."/>
            <person name="Qin X."/>
            <person name="Deng J."/>
            <person name="Jiang H."/>
            <person name="Liu Y."/>
            <person name="Qu J."/>
            <person name="Song X.-Z."/>
            <person name="Zhang L."/>
            <person name="Thornton R."/>
            <person name="Coyle M."/>
            <person name="Francisco L."/>
            <person name="Jackson L."/>
            <person name="Javaid M."/>
            <person name="Korchina V."/>
            <person name="Kovar C."/>
            <person name="Mata R."/>
            <person name="Mathew T."/>
            <person name="Ngo R."/>
            <person name="Nguyen L."/>
            <person name="Nguyen N."/>
            <person name="Okwuonu G."/>
            <person name="Ongeri F."/>
            <person name="Pham C."/>
            <person name="Simmons D."/>
            <person name="Wilczek-Boney K."/>
            <person name="Hale W."/>
            <person name="Jakkamsetti A."/>
            <person name="Pham P."/>
            <person name="Ruth R."/>
            <person name="San Lucas F."/>
            <person name="Warren J."/>
            <person name="Zhang J."/>
            <person name="Zhao Z."/>
            <person name="Zhou C."/>
            <person name="Zhu D."/>
            <person name="Lee S."/>
            <person name="Bess C."/>
            <person name="Blankenburg K."/>
            <person name="Forbes L."/>
            <person name="Fu Q."/>
            <person name="Gubbala S."/>
            <person name="Hirani K."/>
            <person name="Jayaseelan J.C."/>
            <person name="Lara F."/>
            <person name="Munidasa M."/>
            <person name="Palculict T."/>
            <person name="Patil S."/>
            <person name="Pu L.-L."/>
            <person name="Saada N."/>
            <person name="Tang L."/>
            <person name="Weissenberger G."/>
            <person name="Zhu Y."/>
            <person name="Hemphill L."/>
            <person name="Shang Y."/>
            <person name="Youmans B."/>
            <person name="Ayvaz T."/>
            <person name="Ross M."/>
            <person name="Santibanez J."/>
            <person name="Aqrawi P."/>
            <person name="Gross S."/>
            <person name="Joshi V."/>
            <person name="Fowler G."/>
            <person name="Nazareth L."/>
            <person name="Reid J."/>
            <person name="Worley K."/>
            <person name="Petrosino J."/>
            <person name="Highlander S."/>
            <person name="Gibbs R."/>
        </authorList>
    </citation>
    <scope>NUCLEOTIDE SEQUENCE [LARGE SCALE GENOMIC DNA]</scope>
    <source>
        <strain evidence="12 13">SK49</strain>
    </source>
</reference>
<evidence type="ECO:0000259" key="11">
    <source>
        <dbReference type="PROSITE" id="PS50109"/>
    </source>
</evidence>
<dbReference type="RefSeq" id="WP_004193714.1">
    <property type="nucleotide sequence ID" value="NZ_GL890986.1"/>
</dbReference>
<evidence type="ECO:0000256" key="6">
    <source>
        <dbReference type="ARBA" id="ARBA00022741"/>
    </source>
</evidence>
<comment type="caution">
    <text evidence="12">The sequence shown here is derived from an EMBL/GenBank/DDBJ whole genome shotgun (WGS) entry which is preliminary data.</text>
</comment>
<dbReference type="Pfam" id="PF02518">
    <property type="entry name" value="HATPase_c"/>
    <property type="match status" value="1"/>
</dbReference>
<evidence type="ECO:0000256" key="9">
    <source>
        <dbReference type="ARBA" id="ARBA00023012"/>
    </source>
</evidence>